<accession>A0A918X1L5</accession>
<reference evidence="1" key="1">
    <citation type="journal article" date="2014" name="Int. J. Syst. Evol. Microbiol.">
        <title>Complete genome sequence of Corynebacterium casei LMG S-19264T (=DSM 44701T), isolated from a smear-ripened cheese.</title>
        <authorList>
            <consortium name="US DOE Joint Genome Institute (JGI-PGF)"/>
            <person name="Walter F."/>
            <person name="Albersmeier A."/>
            <person name="Kalinowski J."/>
            <person name="Ruckert C."/>
        </authorList>
    </citation>
    <scope>NUCLEOTIDE SEQUENCE</scope>
    <source>
        <strain evidence="1">JCM 4637</strain>
    </source>
</reference>
<dbReference type="Proteomes" id="UP000638353">
    <property type="component" value="Unassembled WGS sequence"/>
</dbReference>
<comment type="caution">
    <text evidence="1">The sequence shown here is derived from an EMBL/GenBank/DDBJ whole genome shotgun (WGS) entry which is preliminary data.</text>
</comment>
<evidence type="ECO:0000313" key="1">
    <source>
        <dbReference type="EMBL" id="GHD03346.1"/>
    </source>
</evidence>
<dbReference type="EMBL" id="BMVC01000010">
    <property type="protein sequence ID" value="GHD03346.1"/>
    <property type="molecule type" value="Genomic_DNA"/>
</dbReference>
<protein>
    <submittedName>
        <fullName evidence="1">Uncharacterized protein</fullName>
    </submittedName>
</protein>
<sequence length="99" mass="11327">MPTPQKAPQPPKYRPDAGWRLDRIPAQRVQRVEHDGDPDRIFLPLMVMLNGKMRGDSGVWMSPAEAEQLHAELCNVLGGDWETLPTCRIRPDHQYAGRR</sequence>
<dbReference type="AlphaFoldDB" id="A0A918X1L5"/>
<evidence type="ECO:0000313" key="2">
    <source>
        <dbReference type="Proteomes" id="UP000638353"/>
    </source>
</evidence>
<gene>
    <name evidence="1" type="ORF">GCM10010334_51000</name>
</gene>
<dbReference type="RefSeq" id="WP_189825314.1">
    <property type="nucleotide sequence ID" value="NZ_BMVC01000010.1"/>
</dbReference>
<proteinExistence type="predicted"/>
<organism evidence="1 2">
    <name type="scientific">Streptomyces finlayi</name>
    <dbReference type="NCBI Taxonomy" id="67296"/>
    <lineage>
        <taxon>Bacteria</taxon>
        <taxon>Bacillati</taxon>
        <taxon>Actinomycetota</taxon>
        <taxon>Actinomycetes</taxon>
        <taxon>Kitasatosporales</taxon>
        <taxon>Streptomycetaceae</taxon>
        <taxon>Streptomyces</taxon>
    </lineage>
</organism>
<name>A0A918X1L5_9ACTN</name>
<reference evidence="1" key="2">
    <citation type="submission" date="2020-09" db="EMBL/GenBank/DDBJ databases">
        <authorList>
            <person name="Sun Q."/>
            <person name="Ohkuma M."/>
        </authorList>
    </citation>
    <scope>NUCLEOTIDE SEQUENCE</scope>
    <source>
        <strain evidence="1">JCM 4637</strain>
    </source>
</reference>